<proteinExistence type="predicted"/>
<reference evidence="6" key="1">
    <citation type="submission" date="2022-11" db="UniProtKB">
        <authorList>
            <consortium name="WormBaseParasite"/>
        </authorList>
    </citation>
    <scope>IDENTIFICATION</scope>
</reference>
<dbReference type="GO" id="GO:0008270">
    <property type="term" value="F:zinc ion binding"/>
    <property type="evidence" value="ECO:0007669"/>
    <property type="project" value="InterPro"/>
</dbReference>
<evidence type="ECO:0000313" key="6">
    <source>
        <dbReference type="WBParaSite" id="PSAMB.scaffold2714size21684.g18832.t1"/>
    </source>
</evidence>
<name>A0A914VZF5_9BILA</name>
<dbReference type="InterPro" id="IPR047120">
    <property type="entry name" value="Pk/Esn/Tes"/>
</dbReference>
<dbReference type="AlphaFoldDB" id="A0A914VZF5"/>
<dbReference type="PANTHER" id="PTHR24211:SF22">
    <property type="entry name" value="TESTIN"/>
    <property type="match status" value="1"/>
</dbReference>
<evidence type="ECO:0000256" key="3">
    <source>
        <dbReference type="SAM" id="MobiDB-lite"/>
    </source>
</evidence>
<dbReference type="Proteomes" id="UP000887566">
    <property type="component" value="Unplaced"/>
</dbReference>
<feature type="region of interest" description="Disordered" evidence="3">
    <location>
        <begin position="173"/>
        <end position="196"/>
    </location>
</feature>
<keyword evidence="2" id="KW-0175">Coiled coil</keyword>
<sequence>MKFTCGTPGRQRRNAVRLVCPAREFAVVSLCASTRAIITTVPSFRRDRSLASARRSSWGGEMERLERRRNRAMEESNRFRMDEVPAAHINPQIFKLEHKPKTVLAHEIGAGSPCLNCKDDCPGLDLHFWRKICKVCKCRVDDHDVQLQEYDHGKIIIGRLIDPKTMLERQAKISNSQPSMSTKVNIGSPRKHTPNFDVKIRSTTGRSGVEASTQYTWVPTMDAEMIDKYMKMIPEEERPIAGTEGAQCRRKRLAFQLPYHDCDPDAAQSTATAAERDAHHKFIATIKEKVVGMGHIVEWDEQIVRQSLRHNEECHGRQLNNGDGSAAKVGKHVWGCAAWGRQRSHIDGISPNSRLSSVLYRQRLSFISRPSTTLYRPWAVGASSADFSRFFLLRRSSRRPYPPICLVMSHDSPIVAALYLLRLRGGVIQSVGAFSLTNRR</sequence>
<evidence type="ECO:0000256" key="1">
    <source>
        <dbReference type="ARBA" id="ARBA00022737"/>
    </source>
</evidence>
<evidence type="ECO:0000313" key="5">
    <source>
        <dbReference type="Proteomes" id="UP000887566"/>
    </source>
</evidence>
<feature type="domain" description="PET" evidence="4">
    <location>
        <begin position="196"/>
        <end position="304"/>
    </location>
</feature>
<evidence type="ECO:0000259" key="4">
    <source>
        <dbReference type="PROSITE" id="PS51303"/>
    </source>
</evidence>
<keyword evidence="1" id="KW-0677">Repeat</keyword>
<dbReference type="InterPro" id="IPR010442">
    <property type="entry name" value="PET_domain"/>
</dbReference>
<protein>
    <submittedName>
        <fullName evidence="6">PET domain-containing protein</fullName>
    </submittedName>
</protein>
<feature type="compositionally biased region" description="Polar residues" evidence="3">
    <location>
        <begin position="173"/>
        <end position="185"/>
    </location>
</feature>
<evidence type="ECO:0000256" key="2">
    <source>
        <dbReference type="SAM" id="Coils"/>
    </source>
</evidence>
<accession>A0A914VZF5</accession>
<organism evidence="5 6">
    <name type="scientific">Plectus sambesii</name>
    <dbReference type="NCBI Taxonomy" id="2011161"/>
    <lineage>
        <taxon>Eukaryota</taxon>
        <taxon>Metazoa</taxon>
        <taxon>Ecdysozoa</taxon>
        <taxon>Nematoda</taxon>
        <taxon>Chromadorea</taxon>
        <taxon>Plectida</taxon>
        <taxon>Plectina</taxon>
        <taxon>Plectoidea</taxon>
        <taxon>Plectidae</taxon>
        <taxon>Plectus</taxon>
    </lineage>
</organism>
<keyword evidence="5" id="KW-1185">Reference proteome</keyword>
<dbReference type="PROSITE" id="PS51303">
    <property type="entry name" value="PET"/>
    <property type="match status" value="1"/>
</dbReference>
<dbReference type="WBParaSite" id="PSAMB.scaffold2714size21684.g18832.t1">
    <property type="protein sequence ID" value="PSAMB.scaffold2714size21684.g18832.t1"/>
    <property type="gene ID" value="PSAMB.scaffold2714size21684.g18832"/>
</dbReference>
<dbReference type="PANTHER" id="PTHR24211">
    <property type="entry name" value="LIM DOMAIN-CONTAINING PROTEIN"/>
    <property type="match status" value="1"/>
</dbReference>
<dbReference type="Pfam" id="PF06297">
    <property type="entry name" value="PET"/>
    <property type="match status" value="1"/>
</dbReference>
<feature type="coiled-coil region" evidence="2">
    <location>
        <begin position="55"/>
        <end position="82"/>
    </location>
</feature>